<feature type="compositionally biased region" description="Basic residues" evidence="8">
    <location>
        <begin position="653"/>
        <end position="673"/>
    </location>
</feature>
<protein>
    <submittedName>
        <fullName evidence="10">Zinc finger protein 644a</fullName>
    </submittedName>
</protein>
<dbReference type="STRING" id="7994.ENSAMXP00000050184"/>
<dbReference type="FunCoup" id="A0A3B1K967">
    <property type="interactions" value="16"/>
</dbReference>
<proteinExistence type="predicted"/>
<evidence type="ECO:0000256" key="3">
    <source>
        <dbReference type="ARBA" id="ARBA00022771"/>
    </source>
</evidence>
<evidence type="ECO:0000313" key="10">
    <source>
        <dbReference type="Ensembl" id="ENSAMXP00000050184.1"/>
    </source>
</evidence>
<evidence type="ECO:0000256" key="6">
    <source>
        <dbReference type="PROSITE-ProRule" id="PRU00042"/>
    </source>
</evidence>
<sequence>MSALDENTNIDEHDVSISEISENMLSTQTFSLGGSVLEPSMQCSRENMTPNGDQADLLTHVRFIESICADGPAKAAYVNGSASPNISDEILLDISKNVPGFLPKSLATQNSTVATSVQFEECDPLRKDGEMTIRQMLTAEDVENRGIWGFDEETPENSLDCYDDGNDLSWNPHKEFMKFLLEDPDRTEPEEKVPTIQPAVNNRRRKRKMDMVVMVDPSEEPYIEFDSESQNDHLGEGSQTPYSNGTAVALKHLFPKPAKNRKGQKGLELEDETVFFPSNSKWNAKSNSQRHSKKHLYAPDLSQFICKECGRSFFDHNSFLKHITVHKKKSRKVKETVGLKDEGRDASLQCPQCTFGTNCPNKFVQHAKSHEKDKRYYRCQKCHFMALNEPELKGHLLTKHRVTEAQYLVMDKQESLQEQNVCASDSNATAMSFTCKLCYFKTKNKNIIKNHFEVFHRKDLNEDLTEGVHFTCSSEKNEKMAQPSSLCKLPSVGSQSPERETKRLQPEDCRKKQSAKSNQVTERHKARKRKEVANKKVAKNGSRVYKSINTLLSRKRRNQQTTSKTDTNKKTDNKSLTALESLESDKCCSDEDSLDLETTQSGKEGLKSSSRLKGDLFALKKRSSNGTLKSSGSGGTCEEVSNNGDSPQEQKSRGKFKHLAKPSLKKSPSKRKLSTPFHNMQGQDILIDFPKCKQKLKKKISPEKSKFLNVEEDDLVYDSSFHLTEKSDVQDGLYINSKYSRKRSSPAKGSPRASSGYFVEDLSSPQKCSIKEEFLEETLCDEAVNNEDDIEFDLDLKSCPYCPAEFESGISLSNHIRGHLHREGLSSGEHHEAAVAQMVSPKKVPQVRRRLAAMSRVKKENSQAEAGKTSEEQTELTCPLCREWFISRIGLSNHVRGHLKRLGKTSSAAYRSPIKALKELMRDKKQFNMKLQALEKKCRASNKLSPFRVSNGLIYSNAKVQRFAHSGKQHRQISSPSGDEKKRTEMKDVMKGSPSSDLIGILKKRRAHEEAKVKSSFQTARKALLLSPIKERGPALHQCKALHNSVSVSDKGEHSRKVCAHCNTSFHSGVSLSNHLRAYTRRKRNTLTEGTTHDCKQRKQRSRKKNFGFHTPEEIYRLTCRFCDLVFQGPLSVQEDWVKHLQRHIMNTAVPRTGAGMVEVTCFPKEPSSDTESQAKPSS</sequence>
<evidence type="ECO:0000313" key="11">
    <source>
        <dbReference type="Proteomes" id="UP000018467"/>
    </source>
</evidence>
<feature type="compositionally biased region" description="Basic and acidic residues" evidence="8">
    <location>
        <begin position="497"/>
        <end position="511"/>
    </location>
</feature>
<dbReference type="Ensembl" id="ENSAMXT00000035616.1">
    <property type="protein sequence ID" value="ENSAMXP00000050184.1"/>
    <property type="gene ID" value="ENSAMXG00000035327.1"/>
</dbReference>
<dbReference type="GO" id="GO:0005634">
    <property type="term" value="C:nucleus"/>
    <property type="evidence" value="ECO:0007669"/>
    <property type="project" value="UniProtKB-SubCell"/>
</dbReference>
<evidence type="ECO:0000256" key="2">
    <source>
        <dbReference type="ARBA" id="ARBA00022723"/>
    </source>
</evidence>
<accession>A0A3B1K967</accession>
<feature type="region of interest" description="Disordered" evidence="8">
    <location>
        <begin position="624"/>
        <end position="676"/>
    </location>
</feature>
<reference evidence="10" key="3">
    <citation type="submission" date="2025-08" db="UniProtKB">
        <authorList>
            <consortium name="Ensembl"/>
        </authorList>
    </citation>
    <scope>IDENTIFICATION</scope>
</reference>
<comment type="subcellular location">
    <subcellularLocation>
        <location evidence="1">Nucleus</location>
    </subcellularLocation>
</comment>
<evidence type="ECO:0000256" key="8">
    <source>
        <dbReference type="SAM" id="MobiDB-lite"/>
    </source>
</evidence>
<dbReference type="InterPro" id="IPR013087">
    <property type="entry name" value="Znf_C2H2_type"/>
</dbReference>
<dbReference type="PROSITE" id="PS00028">
    <property type="entry name" value="ZINC_FINGER_C2H2_1"/>
    <property type="match status" value="3"/>
</dbReference>
<dbReference type="GO" id="GO:0040029">
    <property type="term" value="P:epigenetic regulation of gene expression"/>
    <property type="evidence" value="ECO:0007669"/>
    <property type="project" value="Ensembl"/>
</dbReference>
<feature type="domain" description="C2H2-type" evidence="9">
    <location>
        <begin position="1057"/>
        <end position="1084"/>
    </location>
</feature>
<evidence type="ECO:0000256" key="5">
    <source>
        <dbReference type="ARBA" id="ARBA00023242"/>
    </source>
</evidence>
<dbReference type="GO" id="GO:0000981">
    <property type="term" value="F:DNA-binding transcription factor activity, RNA polymerase II-specific"/>
    <property type="evidence" value="ECO:0007669"/>
    <property type="project" value="TreeGrafter"/>
</dbReference>
<feature type="domain" description="C2H2-type" evidence="9">
    <location>
        <begin position="304"/>
        <end position="331"/>
    </location>
</feature>
<dbReference type="GeneTree" id="ENSGT00940000158258"/>
<dbReference type="AlphaFoldDB" id="A0A3B1K967"/>
<reference evidence="11" key="1">
    <citation type="submission" date="2013-03" db="EMBL/GenBank/DDBJ databases">
        <authorList>
            <person name="Jeffery W."/>
            <person name="Warren W."/>
            <person name="Wilson R.K."/>
        </authorList>
    </citation>
    <scope>NUCLEOTIDE SEQUENCE</scope>
    <source>
        <strain evidence="11">female</strain>
    </source>
</reference>
<dbReference type="Proteomes" id="UP000018467">
    <property type="component" value="Unassembled WGS sequence"/>
</dbReference>
<dbReference type="Gene3D" id="3.30.160.60">
    <property type="entry name" value="Classic Zinc Finger"/>
    <property type="match status" value="1"/>
</dbReference>
<name>A0A3B1K967_ASTMX</name>
<evidence type="ECO:0000259" key="9">
    <source>
        <dbReference type="PROSITE" id="PS50157"/>
    </source>
</evidence>
<dbReference type="GO" id="GO:0060219">
    <property type="term" value="P:camera-type eye photoreceptor cell differentiation"/>
    <property type="evidence" value="ECO:0007669"/>
    <property type="project" value="Ensembl"/>
</dbReference>
<dbReference type="Pfam" id="PF23015">
    <property type="entry name" value="zf-WIZ"/>
    <property type="match status" value="1"/>
</dbReference>
<evidence type="ECO:0000256" key="4">
    <source>
        <dbReference type="ARBA" id="ARBA00022833"/>
    </source>
</evidence>
<feature type="compositionally biased region" description="Polar residues" evidence="8">
    <location>
        <begin position="639"/>
        <end position="649"/>
    </location>
</feature>
<feature type="region of interest" description="Disordered" evidence="8">
    <location>
        <begin position="965"/>
        <end position="996"/>
    </location>
</feature>
<feature type="coiled-coil region" evidence="7">
    <location>
        <begin position="917"/>
        <end position="944"/>
    </location>
</feature>
<keyword evidence="3 6" id="KW-0863">Zinc-finger</keyword>
<keyword evidence="11" id="KW-1185">Reference proteome</keyword>
<dbReference type="SMART" id="SM00355">
    <property type="entry name" value="ZnF_C2H2"/>
    <property type="match status" value="8"/>
</dbReference>
<dbReference type="InterPro" id="IPR051643">
    <property type="entry name" value="Transcr_Reg_ZincFinger"/>
</dbReference>
<reference evidence="10" key="4">
    <citation type="submission" date="2025-09" db="UniProtKB">
        <authorList>
            <consortium name="Ensembl"/>
        </authorList>
    </citation>
    <scope>IDENTIFICATION</scope>
</reference>
<dbReference type="PANTHER" id="PTHR24396">
    <property type="entry name" value="ZINC FINGER PROTEIN"/>
    <property type="match status" value="1"/>
</dbReference>
<dbReference type="InterPro" id="IPR055125">
    <property type="entry name" value="Wiz_C_Znf"/>
</dbReference>
<evidence type="ECO:0000256" key="1">
    <source>
        <dbReference type="ARBA" id="ARBA00004123"/>
    </source>
</evidence>
<evidence type="ECO:0000256" key="7">
    <source>
        <dbReference type="SAM" id="Coils"/>
    </source>
</evidence>
<keyword evidence="5" id="KW-0539">Nucleus</keyword>
<dbReference type="PROSITE" id="PS50157">
    <property type="entry name" value="ZINC_FINGER_C2H2_2"/>
    <property type="match status" value="2"/>
</dbReference>
<dbReference type="GO" id="GO:0000978">
    <property type="term" value="F:RNA polymerase II cis-regulatory region sequence-specific DNA binding"/>
    <property type="evidence" value="ECO:0007669"/>
    <property type="project" value="TreeGrafter"/>
</dbReference>
<dbReference type="GO" id="GO:0008270">
    <property type="term" value="F:zinc ion binding"/>
    <property type="evidence" value="ECO:0007669"/>
    <property type="project" value="UniProtKB-KW"/>
</dbReference>
<organism evidence="10 11">
    <name type="scientific">Astyanax mexicanus</name>
    <name type="common">Blind cave fish</name>
    <name type="synonym">Astyanax fasciatus mexicanus</name>
    <dbReference type="NCBI Taxonomy" id="7994"/>
    <lineage>
        <taxon>Eukaryota</taxon>
        <taxon>Metazoa</taxon>
        <taxon>Chordata</taxon>
        <taxon>Craniata</taxon>
        <taxon>Vertebrata</taxon>
        <taxon>Euteleostomi</taxon>
        <taxon>Actinopterygii</taxon>
        <taxon>Neopterygii</taxon>
        <taxon>Teleostei</taxon>
        <taxon>Ostariophysi</taxon>
        <taxon>Characiformes</taxon>
        <taxon>Characoidei</taxon>
        <taxon>Acestrorhamphidae</taxon>
        <taxon>Acestrorhamphinae</taxon>
        <taxon>Astyanax</taxon>
    </lineage>
</organism>
<dbReference type="InParanoid" id="A0A3B1K967"/>
<keyword evidence="4" id="KW-0862">Zinc</keyword>
<keyword evidence="2" id="KW-0479">Metal-binding</keyword>
<dbReference type="PANTHER" id="PTHR24396:SF25">
    <property type="entry name" value="ZINC FINGER PROTEIN 644"/>
    <property type="match status" value="1"/>
</dbReference>
<feature type="compositionally biased region" description="Basic and acidic residues" evidence="8">
    <location>
        <begin position="978"/>
        <end position="990"/>
    </location>
</feature>
<keyword evidence="7" id="KW-0175">Coiled coil</keyword>
<reference evidence="11" key="2">
    <citation type="journal article" date="2014" name="Nat. Commun.">
        <title>The cavefish genome reveals candidate genes for eye loss.</title>
        <authorList>
            <person name="McGaugh S.E."/>
            <person name="Gross J.B."/>
            <person name="Aken B."/>
            <person name="Blin M."/>
            <person name="Borowsky R."/>
            <person name="Chalopin D."/>
            <person name="Hinaux H."/>
            <person name="Jeffery W.R."/>
            <person name="Keene A."/>
            <person name="Ma L."/>
            <person name="Minx P."/>
            <person name="Murphy D."/>
            <person name="O'Quin K.E."/>
            <person name="Retaux S."/>
            <person name="Rohner N."/>
            <person name="Searle S.M."/>
            <person name="Stahl B.A."/>
            <person name="Tabin C."/>
            <person name="Volff J.N."/>
            <person name="Yoshizawa M."/>
            <person name="Warren W.C."/>
        </authorList>
    </citation>
    <scope>NUCLEOTIDE SEQUENCE [LARGE SCALE GENOMIC DNA]</scope>
    <source>
        <strain evidence="11">female</strain>
    </source>
</reference>
<dbReference type="Bgee" id="ENSAMXG00000035327">
    <property type="expression patterns" value="Expressed in embryo and 14 other cell types or tissues"/>
</dbReference>
<feature type="region of interest" description="Disordered" evidence="8">
    <location>
        <begin position="482"/>
        <end position="578"/>
    </location>
</feature>